<evidence type="ECO:0000256" key="6">
    <source>
        <dbReference type="SAM" id="MobiDB-lite"/>
    </source>
</evidence>
<dbReference type="GO" id="GO:0006123">
    <property type="term" value="P:mitochondrial electron transport, cytochrome c to oxygen"/>
    <property type="evidence" value="ECO:0007669"/>
    <property type="project" value="InterPro"/>
</dbReference>
<feature type="region of interest" description="Disordered" evidence="6">
    <location>
        <begin position="40"/>
        <end position="67"/>
    </location>
</feature>
<dbReference type="SUPFAM" id="SSF81419">
    <property type="entry name" value="Mitochondrial cytochrome c oxidase subunit VIIa"/>
    <property type="match status" value="1"/>
</dbReference>
<dbReference type="GO" id="GO:0045277">
    <property type="term" value="C:respiratory chain complex IV"/>
    <property type="evidence" value="ECO:0007669"/>
    <property type="project" value="InterPro"/>
</dbReference>
<evidence type="ECO:0000256" key="7">
    <source>
        <dbReference type="SAM" id="Phobius"/>
    </source>
</evidence>
<keyword evidence="7" id="KW-0812">Transmembrane</keyword>
<dbReference type="EMBL" id="JARGDH010000004">
    <property type="protein sequence ID" value="KAL0270181.1"/>
    <property type="molecule type" value="Genomic_DNA"/>
</dbReference>
<dbReference type="InterPro" id="IPR036539">
    <property type="entry name" value="Cyt_c_oxidase_su7a_sf"/>
</dbReference>
<keyword evidence="4" id="KW-0496">Mitochondrion</keyword>
<feature type="compositionally biased region" description="Pro residues" evidence="6">
    <location>
        <begin position="49"/>
        <end position="67"/>
    </location>
</feature>
<dbReference type="Gene3D" id="4.10.91.10">
    <property type="entry name" value="Cytochrome c oxidase, subunit VIIa"/>
    <property type="match status" value="1"/>
</dbReference>
<sequence length="152" mass="17164">MRTINLIRCRMLANVMRERLVSQPAVRYSTKDMPPLCKETKVEQSKIPDLPPCPPPPPPIGPPSVSPPYKPPCPPPFSCIPDRNNPCNYVPSDDPLEPDLTKIKKRQCEFQAEKDIPVYLRGGRGTVYFFHAVVIMGGIVFINALYTLYRLT</sequence>
<organism evidence="8">
    <name type="scientific">Menopon gallinae</name>
    <name type="common">poultry shaft louse</name>
    <dbReference type="NCBI Taxonomy" id="328185"/>
    <lineage>
        <taxon>Eukaryota</taxon>
        <taxon>Metazoa</taxon>
        <taxon>Ecdysozoa</taxon>
        <taxon>Arthropoda</taxon>
        <taxon>Hexapoda</taxon>
        <taxon>Insecta</taxon>
        <taxon>Pterygota</taxon>
        <taxon>Neoptera</taxon>
        <taxon>Paraneoptera</taxon>
        <taxon>Psocodea</taxon>
        <taxon>Troctomorpha</taxon>
        <taxon>Phthiraptera</taxon>
        <taxon>Amblycera</taxon>
        <taxon>Menoponidae</taxon>
        <taxon>Menopon</taxon>
    </lineage>
</organism>
<feature type="transmembrane region" description="Helical" evidence="7">
    <location>
        <begin position="127"/>
        <end position="149"/>
    </location>
</feature>
<protein>
    <submittedName>
        <fullName evidence="8">Uncharacterized protein</fullName>
    </submittedName>
</protein>
<dbReference type="GO" id="GO:0005743">
    <property type="term" value="C:mitochondrial inner membrane"/>
    <property type="evidence" value="ECO:0007669"/>
    <property type="project" value="UniProtKB-SubCell"/>
</dbReference>
<comment type="caution">
    <text evidence="8">The sequence shown here is derived from an EMBL/GenBank/DDBJ whole genome shotgun (WGS) entry which is preliminary data.</text>
</comment>
<evidence type="ECO:0000256" key="1">
    <source>
        <dbReference type="ARBA" id="ARBA00004273"/>
    </source>
</evidence>
<accession>A0AAW2HK17</accession>
<comment type="similarity">
    <text evidence="2">Belongs to the cytochrome c oxidase VIIa family.</text>
</comment>
<dbReference type="AlphaFoldDB" id="A0AAW2HK17"/>
<name>A0AAW2HK17_9NEOP</name>
<evidence type="ECO:0000256" key="4">
    <source>
        <dbReference type="ARBA" id="ARBA00023128"/>
    </source>
</evidence>
<proteinExistence type="inferred from homology"/>
<reference evidence="8" key="1">
    <citation type="journal article" date="2024" name="Gigascience">
        <title>Chromosome-level genome of the poultry shaft louse Menopon gallinae provides insight into the host-switching and adaptive evolution of parasitic lice.</title>
        <authorList>
            <person name="Xu Y."/>
            <person name="Ma L."/>
            <person name="Liu S."/>
            <person name="Liang Y."/>
            <person name="Liu Q."/>
            <person name="He Z."/>
            <person name="Tian L."/>
            <person name="Duan Y."/>
            <person name="Cai W."/>
            <person name="Li H."/>
            <person name="Song F."/>
        </authorList>
    </citation>
    <scope>NUCLEOTIDE SEQUENCE</scope>
    <source>
        <strain evidence="8">Cailab_2023a</strain>
    </source>
</reference>
<keyword evidence="7" id="KW-1133">Transmembrane helix</keyword>
<keyword evidence="5 7" id="KW-0472">Membrane</keyword>
<evidence type="ECO:0000313" key="8">
    <source>
        <dbReference type="EMBL" id="KAL0270181.1"/>
    </source>
</evidence>
<comment type="subcellular location">
    <subcellularLocation>
        <location evidence="1">Mitochondrion inner membrane</location>
    </subcellularLocation>
</comment>
<evidence type="ECO:0000256" key="3">
    <source>
        <dbReference type="ARBA" id="ARBA00022792"/>
    </source>
</evidence>
<keyword evidence="3" id="KW-0999">Mitochondrion inner membrane</keyword>
<evidence type="ECO:0000256" key="2">
    <source>
        <dbReference type="ARBA" id="ARBA00009331"/>
    </source>
</evidence>
<evidence type="ECO:0000256" key="5">
    <source>
        <dbReference type="ARBA" id="ARBA00023136"/>
    </source>
</evidence>
<gene>
    <name evidence="8" type="ORF">PYX00_007671</name>
</gene>